<dbReference type="Proteomes" id="UP001214638">
    <property type="component" value="Unassembled WGS sequence"/>
</dbReference>
<feature type="repeat" description="PPR" evidence="2">
    <location>
        <begin position="751"/>
        <end position="785"/>
    </location>
</feature>
<dbReference type="PANTHER" id="PTHR47447">
    <property type="entry name" value="OS03G0856100 PROTEIN"/>
    <property type="match status" value="1"/>
</dbReference>
<feature type="repeat" description="PPR" evidence="2">
    <location>
        <begin position="892"/>
        <end position="926"/>
    </location>
</feature>
<dbReference type="Pfam" id="PF13041">
    <property type="entry name" value="PPR_2"/>
    <property type="match status" value="4"/>
</dbReference>
<feature type="repeat" description="PPR" evidence="2">
    <location>
        <begin position="821"/>
        <end position="855"/>
    </location>
</feature>
<protein>
    <submittedName>
        <fullName evidence="3">Bifunctional Tetratricopeptide-like helical domain superfamily/Pentatricopeptide repeat</fullName>
    </submittedName>
</protein>
<dbReference type="InterPro" id="IPR002885">
    <property type="entry name" value="PPR_rpt"/>
</dbReference>
<comment type="caution">
    <text evidence="3">The sequence shown here is derived from an EMBL/GenBank/DDBJ whole genome shotgun (WGS) entry which is preliminary data.</text>
</comment>
<keyword evidence="5" id="KW-1185">Reference proteome</keyword>
<dbReference type="PROSITE" id="PS51375">
    <property type="entry name" value="PPR"/>
    <property type="match status" value="7"/>
</dbReference>
<accession>A0AAD9UMC0</accession>
<sequence length="1009" mass="112636">MVNSTCKRNAIFYNESEDSFLDPDILAFDKLKVIFEDDENDGKTFLPREINYKSDIDLSAPYSQGLYSYSTMSSCPGTIFNIDDCNNDLDDLDNVTNLLSEDVLSLIPPDNMEQVAATPRTSMATSPLVCVSFPSLATTPIGSEGAPGLTNVNPSPRISQALQRFLTTSEHDKISEVELISLIAPEFKIPVDKGLSIHVVDALLRFCLNSELLYLATQLLQHCWSKDVPVSEEMAVETMLVLCERGSFRCISNLFANMPSELVPCVVSCCNNIKLAQRLMRVVDEMVKYKMASAIVRELACIKCQDNDKILIGLSKLNCFDMLEDSAKHAVMLGLAQSNVPECKGQLLELLTRSGKIADFISYMSRHDPSRLESVAIKLIGAKCMRAMDFIYTLYTLNKIGPVDDVLMHAKSALVSIVPESLKSPGFGNFDVLLSLPGIKELLDMLPPDMETLSWPSCITMLERDAYPSLIEACLLIADLETVNKVLENLCGILDSPPLAIVTTILKCMCLWGKFADVIIRINKIRLDIEASNSNVAVLERIDHIVEFGLRVAMSTFDFQAAMEFCRLLKPTQKVNAELSAFIQQLAPMLNNRQLSDAFCTTCENLCLDEAAFAAILDCCMRYKNTKRLLQLVNKLKNLSTQPQLQTYGAIIKALGCCGRINECKRVWHEMTVERGFEPNEVTYGIMLDALVNNNGLMDAMALFNEMKSKGNVKPNTIMYTTLIKGFGQNKQLGRAMKIYDIMCREQIERNTVTYNSIINACARAGDMKGATALLEDMLANGVEPDVITFSTIIKGYCIQSDMDRSFQLLGIMYERGIMPDGILYNSLLEGCVKSGRLWLCEMLWDQMQKHEIPPSNFTLTILIKMYGRSGQLDKVFELVGRLPVEYNFTINAHVYTCLMSACISNQRYSMALDIYDCMKNAAIKPDAKTFETLIQGATRGSLFKKIVSIINDLYNPSVTDPVVAQGVNTKLVYNLFTRALHADDATANLYKRLARRLEKANKLKFATI</sequence>
<feature type="repeat" description="PPR" evidence="2">
    <location>
        <begin position="680"/>
        <end position="714"/>
    </location>
</feature>
<feature type="repeat" description="PPR" evidence="2">
    <location>
        <begin position="786"/>
        <end position="820"/>
    </location>
</feature>
<evidence type="ECO:0000313" key="3">
    <source>
        <dbReference type="EMBL" id="KAK2194858.1"/>
    </source>
</evidence>
<dbReference type="PANTHER" id="PTHR47447:SF17">
    <property type="entry name" value="OS12G0638900 PROTEIN"/>
    <property type="match status" value="1"/>
</dbReference>
<dbReference type="EMBL" id="JALLKP010000035">
    <property type="protein sequence ID" value="KAK2194858.1"/>
    <property type="molecule type" value="Genomic_DNA"/>
</dbReference>
<evidence type="ECO:0000313" key="5">
    <source>
        <dbReference type="Proteomes" id="UP001214638"/>
    </source>
</evidence>
<evidence type="ECO:0000313" key="4">
    <source>
        <dbReference type="EMBL" id="KAK2196232.1"/>
    </source>
</evidence>
<dbReference type="RefSeq" id="XP_067803074.1">
    <property type="nucleotide sequence ID" value="XM_067947852.1"/>
</dbReference>
<dbReference type="InterPro" id="IPR011990">
    <property type="entry name" value="TPR-like_helical_dom_sf"/>
</dbReference>
<dbReference type="Pfam" id="PF12854">
    <property type="entry name" value="PPR_1"/>
    <property type="match status" value="1"/>
</dbReference>
<dbReference type="AlphaFoldDB" id="A0AAD9UMC0"/>
<dbReference type="KEGG" id="bdw:94337129"/>
<evidence type="ECO:0000256" key="2">
    <source>
        <dbReference type="PROSITE-ProRule" id="PRU00708"/>
    </source>
</evidence>
<gene>
    <name evidence="4" type="ORF">BdWA1_002832</name>
    <name evidence="3" type="ORF">BdWA1_003675</name>
</gene>
<name>A0AAD9UMC0_9APIC</name>
<proteinExistence type="predicted"/>
<organism evidence="3 5">
    <name type="scientific">Babesia duncani</name>
    <dbReference type="NCBI Taxonomy" id="323732"/>
    <lineage>
        <taxon>Eukaryota</taxon>
        <taxon>Sar</taxon>
        <taxon>Alveolata</taxon>
        <taxon>Apicomplexa</taxon>
        <taxon>Aconoidasida</taxon>
        <taxon>Piroplasmida</taxon>
        <taxon>Babesiidae</taxon>
        <taxon>Babesia</taxon>
    </lineage>
</organism>
<dbReference type="NCBIfam" id="TIGR00756">
    <property type="entry name" value="PPR"/>
    <property type="match status" value="7"/>
</dbReference>
<reference evidence="3" key="1">
    <citation type="journal article" date="2023" name="Nat. Microbiol.">
        <title>Babesia duncani multi-omics identifies virulence factors and drug targets.</title>
        <authorList>
            <person name="Singh P."/>
            <person name="Lonardi S."/>
            <person name="Liang Q."/>
            <person name="Vydyam P."/>
            <person name="Khabirova E."/>
            <person name="Fang T."/>
            <person name="Gihaz S."/>
            <person name="Thekkiniath J."/>
            <person name="Munshi M."/>
            <person name="Abel S."/>
            <person name="Ciampossin L."/>
            <person name="Batugedara G."/>
            <person name="Gupta M."/>
            <person name="Lu X.M."/>
            <person name="Lenz T."/>
            <person name="Chakravarty S."/>
            <person name="Cornillot E."/>
            <person name="Hu Y."/>
            <person name="Ma W."/>
            <person name="Gonzalez L.M."/>
            <person name="Sanchez S."/>
            <person name="Estrada K."/>
            <person name="Sanchez-Flores A."/>
            <person name="Montero E."/>
            <person name="Harb O.S."/>
            <person name="Le Roch K.G."/>
            <person name="Mamoun C.B."/>
        </authorList>
    </citation>
    <scope>NUCLEOTIDE SEQUENCE</scope>
    <source>
        <strain evidence="3">WA1</strain>
    </source>
</reference>
<dbReference type="Gene3D" id="1.25.40.10">
    <property type="entry name" value="Tetratricopeptide repeat domain"/>
    <property type="match status" value="3"/>
</dbReference>
<keyword evidence="1" id="KW-0677">Repeat</keyword>
<dbReference type="EMBL" id="JALLKP010000003">
    <property type="protein sequence ID" value="KAK2196232.1"/>
    <property type="molecule type" value="Genomic_DNA"/>
</dbReference>
<feature type="repeat" description="PPR" evidence="2">
    <location>
        <begin position="644"/>
        <end position="679"/>
    </location>
</feature>
<feature type="repeat" description="PPR" evidence="2">
    <location>
        <begin position="716"/>
        <end position="750"/>
    </location>
</feature>
<dbReference type="GeneID" id="94337129"/>
<evidence type="ECO:0000256" key="1">
    <source>
        <dbReference type="ARBA" id="ARBA00022737"/>
    </source>
</evidence>